<protein>
    <recommendedName>
        <fullName evidence="9">C2H2-type domain-containing protein</fullName>
    </recommendedName>
</protein>
<feature type="compositionally biased region" description="Basic residues" evidence="8">
    <location>
        <begin position="382"/>
        <end position="403"/>
    </location>
</feature>
<organism evidence="10 11">
    <name type="scientific">Petrolisthes cinctipes</name>
    <name type="common">Flat porcelain crab</name>
    <dbReference type="NCBI Taxonomy" id="88211"/>
    <lineage>
        <taxon>Eukaryota</taxon>
        <taxon>Metazoa</taxon>
        <taxon>Ecdysozoa</taxon>
        <taxon>Arthropoda</taxon>
        <taxon>Crustacea</taxon>
        <taxon>Multicrustacea</taxon>
        <taxon>Malacostraca</taxon>
        <taxon>Eumalacostraca</taxon>
        <taxon>Eucarida</taxon>
        <taxon>Decapoda</taxon>
        <taxon>Pleocyemata</taxon>
        <taxon>Anomura</taxon>
        <taxon>Galatheoidea</taxon>
        <taxon>Porcellanidae</taxon>
        <taxon>Petrolisthes</taxon>
    </lineage>
</organism>
<evidence type="ECO:0000259" key="9">
    <source>
        <dbReference type="PROSITE" id="PS50157"/>
    </source>
</evidence>
<dbReference type="InterPro" id="IPR013087">
    <property type="entry name" value="Znf_C2H2_type"/>
</dbReference>
<keyword evidence="3" id="KW-0677">Repeat</keyword>
<evidence type="ECO:0000256" key="1">
    <source>
        <dbReference type="ARBA" id="ARBA00004123"/>
    </source>
</evidence>
<dbReference type="Proteomes" id="UP001286313">
    <property type="component" value="Unassembled WGS sequence"/>
</dbReference>
<keyword evidence="6" id="KW-0539">Nucleus</keyword>
<dbReference type="InterPro" id="IPR036236">
    <property type="entry name" value="Znf_C2H2_sf"/>
</dbReference>
<dbReference type="FunFam" id="3.30.160.60:FF:001498">
    <property type="entry name" value="Zinc finger protein 404"/>
    <property type="match status" value="1"/>
</dbReference>
<dbReference type="SMART" id="SM00355">
    <property type="entry name" value="ZnF_C2H2"/>
    <property type="match status" value="6"/>
</dbReference>
<keyword evidence="5" id="KW-0862">Zinc</keyword>
<feature type="domain" description="C2H2-type" evidence="9">
    <location>
        <begin position="125"/>
        <end position="152"/>
    </location>
</feature>
<keyword evidence="4 7" id="KW-0863">Zinc-finger</keyword>
<dbReference type="GO" id="GO:0000981">
    <property type="term" value="F:DNA-binding transcription factor activity, RNA polymerase II-specific"/>
    <property type="evidence" value="ECO:0007669"/>
    <property type="project" value="TreeGrafter"/>
</dbReference>
<keyword evidence="11" id="KW-1185">Reference proteome</keyword>
<keyword evidence="2" id="KW-0479">Metal-binding</keyword>
<accession>A0AAE1EK51</accession>
<sequence length="488" mass="53829">MSDRSSPLLPPPPSAHTHLQHFHRVASLHAAVGEGLRMAAPAGSVQPGASVGVLGTSGGGIIGDGVKFDLASSDLFQHTSSANSSSQPLTISEHLRLAYSWNDSLNNGASVFDLANTKSNNPKPRVCDHCGKMFQFNNDLRKHIRTHTGEKPYTCPYCSYRATQKGVLAGAMVGVDMGGPPPPAQSDTAILRYKAQDHLGRTLYGCRVCAKTFLYAGDWRKHIRTHTGEKPYECPVCFYRAAQRTNLKRHMLRKHLTPPQPSQTFWLGVFGLPRVVSGVSLRPHSALAAVSGSLCHGGGMVEETPRVGRLACEFCSKTFSYKSDLAKHRRTHTGERPFKCGLCQYRATQSSHASSSALVLEGSGREQEMQVLSVLPPTLPLHHHHHQQQQHFHHHHHQQHHHQQQPPPPPQQQPRAGPTYPCPYCGKPFDRPSHRDRHVRTHTGEKPFRCPVCSHCSSLKENLKAHILLKHPGCDSLLLAAPPPLTHR</sequence>
<dbReference type="PROSITE" id="PS00028">
    <property type="entry name" value="ZINC_FINGER_C2H2_1"/>
    <property type="match status" value="4"/>
</dbReference>
<evidence type="ECO:0000256" key="6">
    <source>
        <dbReference type="ARBA" id="ARBA00023242"/>
    </source>
</evidence>
<dbReference type="PANTHER" id="PTHR24394">
    <property type="entry name" value="ZINC FINGER PROTEIN"/>
    <property type="match status" value="1"/>
</dbReference>
<evidence type="ECO:0000313" key="10">
    <source>
        <dbReference type="EMBL" id="KAK3854818.1"/>
    </source>
</evidence>
<comment type="caution">
    <text evidence="10">The sequence shown here is derived from an EMBL/GenBank/DDBJ whole genome shotgun (WGS) entry which is preliminary data.</text>
</comment>
<evidence type="ECO:0000256" key="3">
    <source>
        <dbReference type="ARBA" id="ARBA00022737"/>
    </source>
</evidence>
<reference evidence="10" key="1">
    <citation type="submission" date="2023-10" db="EMBL/GenBank/DDBJ databases">
        <title>Genome assemblies of two species of porcelain crab, Petrolisthes cinctipes and Petrolisthes manimaculis (Anomura: Porcellanidae).</title>
        <authorList>
            <person name="Angst P."/>
        </authorList>
    </citation>
    <scope>NUCLEOTIDE SEQUENCE</scope>
    <source>
        <strain evidence="10">PB745_01</strain>
        <tissue evidence="10">Gill</tissue>
    </source>
</reference>
<comment type="subcellular location">
    <subcellularLocation>
        <location evidence="1">Nucleus</location>
    </subcellularLocation>
</comment>
<evidence type="ECO:0000256" key="4">
    <source>
        <dbReference type="ARBA" id="ARBA00022771"/>
    </source>
</evidence>
<feature type="domain" description="C2H2-type" evidence="9">
    <location>
        <begin position="310"/>
        <end position="337"/>
    </location>
</feature>
<dbReference type="GO" id="GO:0005634">
    <property type="term" value="C:nucleus"/>
    <property type="evidence" value="ECO:0007669"/>
    <property type="project" value="UniProtKB-SubCell"/>
</dbReference>
<proteinExistence type="predicted"/>
<dbReference type="Pfam" id="PF00096">
    <property type="entry name" value="zf-C2H2"/>
    <property type="match status" value="4"/>
</dbReference>
<dbReference type="PANTHER" id="PTHR24394:SF44">
    <property type="entry name" value="ZINC FINGER PROTEIN 271-LIKE"/>
    <property type="match status" value="1"/>
</dbReference>
<dbReference type="AlphaFoldDB" id="A0AAE1EK51"/>
<dbReference type="FunFam" id="3.30.160.60:FF:000744">
    <property type="entry name" value="zinc finger E-box-binding homeobox 1"/>
    <property type="match status" value="1"/>
</dbReference>
<name>A0AAE1EK51_PETCI</name>
<evidence type="ECO:0000256" key="5">
    <source>
        <dbReference type="ARBA" id="ARBA00022833"/>
    </source>
</evidence>
<dbReference type="Gene3D" id="3.30.160.60">
    <property type="entry name" value="Classic Zinc Finger"/>
    <property type="match status" value="8"/>
</dbReference>
<feature type="region of interest" description="Disordered" evidence="8">
    <location>
        <begin position="382"/>
        <end position="424"/>
    </location>
</feature>
<feature type="domain" description="C2H2-type" evidence="9">
    <location>
        <begin position="204"/>
        <end position="231"/>
    </location>
</feature>
<dbReference type="FunFam" id="3.30.160.60:FF:000446">
    <property type="entry name" value="Zinc finger protein"/>
    <property type="match status" value="3"/>
</dbReference>
<evidence type="ECO:0000256" key="7">
    <source>
        <dbReference type="PROSITE-ProRule" id="PRU00042"/>
    </source>
</evidence>
<dbReference type="EMBL" id="JAWQEG010006436">
    <property type="protein sequence ID" value="KAK3854818.1"/>
    <property type="molecule type" value="Genomic_DNA"/>
</dbReference>
<evidence type="ECO:0000256" key="8">
    <source>
        <dbReference type="SAM" id="MobiDB-lite"/>
    </source>
</evidence>
<gene>
    <name evidence="10" type="ORF">Pcinc_038727</name>
</gene>
<dbReference type="SUPFAM" id="SSF57667">
    <property type="entry name" value="beta-beta-alpha zinc fingers"/>
    <property type="match status" value="4"/>
</dbReference>
<feature type="domain" description="C2H2-type" evidence="9">
    <location>
        <begin position="420"/>
        <end position="447"/>
    </location>
</feature>
<dbReference type="PROSITE" id="PS50157">
    <property type="entry name" value="ZINC_FINGER_C2H2_2"/>
    <property type="match status" value="4"/>
</dbReference>
<dbReference type="GO" id="GO:0008270">
    <property type="term" value="F:zinc ion binding"/>
    <property type="evidence" value="ECO:0007669"/>
    <property type="project" value="UniProtKB-KW"/>
</dbReference>
<dbReference type="FunFam" id="3.30.160.60:FF:000340">
    <property type="entry name" value="zinc finger protein 473 isoform X1"/>
    <property type="match status" value="1"/>
</dbReference>
<evidence type="ECO:0000256" key="2">
    <source>
        <dbReference type="ARBA" id="ARBA00022723"/>
    </source>
</evidence>
<evidence type="ECO:0000313" key="11">
    <source>
        <dbReference type="Proteomes" id="UP001286313"/>
    </source>
</evidence>